<dbReference type="InterPro" id="IPR042100">
    <property type="entry name" value="Bug_dom1"/>
</dbReference>
<comment type="caution">
    <text evidence="2">The sequence shown here is derived from an EMBL/GenBank/DDBJ whole genome shotgun (WGS) entry which is preliminary data.</text>
</comment>
<evidence type="ECO:0000313" key="3">
    <source>
        <dbReference type="Proteomes" id="UP001183615"/>
    </source>
</evidence>
<dbReference type="PANTHER" id="PTHR42928:SF3">
    <property type="entry name" value="UPF0065 PROTEIN YFLP"/>
    <property type="match status" value="1"/>
</dbReference>
<dbReference type="Pfam" id="PF03401">
    <property type="entry name" value="TctC"/>
    <property type="match status" value="1"/>
</dbReference>
<dbReference type="RefSeq" id="WP_311620661.1">
    <property type="nucleotide sequence ID" value="NZ_JAVREV010000020.1"/>
</dbReference>
<dbReference type="Gene3D" id="3.40.190.150">
    <property type="entry name" value="Bordetella uptake gene, domain 1"/>
    <property type="match status" value="1"/>
</dbReference>
<organism evidence="2 3">
    <name type="scientific">Streptomyces johnsoniae</name>
    <dbReference type="NCBI Taxonomy" id="3075532"/>
    <lineage>
        <taxon>Bacteria</taxon>
        <taxon>Bacillati</taxon>
        <taxon>Actinomycetota</taxon>
        <taxon>Actinomycetes</taxon>
        <taxon>Kitasatosporales</taxon>
        <taxon>Streptomycetaceae</taxon>
        <taxon>Streptomyces</taxon>
    </lineage>
</organism>
<protein>
    <submittedName>
        <fullName evidence="2">Tripartite tricarboxylate transporter substrate-binding protein</fullName>
    </submittedName>
</protein>
<dbReference type="Proteomes" id="UP001183615">
    <property type="component" value="Unassembled WGS sequence"/>
</dbReference>
<accession>A0ABU2SCG7</accession>
<name>A0ABU2SCG7_9ACTN</name>
<gene>
    <name evidence="2" type="ORF">RM779_28505</name>
</gene>
<proteinExistence type="inferred from homology"/>
<keyword evidence="3" id="KW-1185">Reference proteome</keyword>
<dbReference type="Gene3D" id="3.40.190.10">
    <property type="entry name" value="Periplasmic binding protein-like II"/>
    <property type="match status" value="1"/>
</dbReference>
<sequence>MRGRRNVAAAGAGRTAMCVLLAFAVVAACAVGPDTAGRLRVIVPNTAGSGYDLTARTLVIALREAGLADDVQAFNLTGGSGTVALTRLVHERGNDRLLLLMGLGLVGSTRATPDAARISDAVPLARLVGEPEALIVPAGSPFTTVGGLLGAWGRGELTAGIGSHLGGPDHLALTQTARAADIDQETAAVERYDGGGALLGALLSHRADFIMTGISEYRHAIAAGEVRVLAVTSAERVPGLSAPTLLEQGYDLEVVNWRGLLAPPGLTTGQRDDLLALLDDLHASDAWREALRENGWQDAYLTGEPFARFLAEEHARVGTLLDG</sequence>
<dbReference type="PIRSF" id="PIRSF017082">
    <property type="entry name" value="YflP"/>
    <property type="match status" value="1"/>
</dbReference>
<dbReference type="InterPro" id="IPR005064">
    <property type="entry name" value="BUG"/>
</dbReference>
<dbReference type="PROSITE" id="PS51257">
    <property type="entry name" value="PROKAR_LIPOPROTEIN"/>
    <property type="match status" value="1"/>
</dbReference>
<dbReference type="PANTHER" id="PTHR42928">
    <property type="entry name" value="TRICARBOXYLATE-BINDING PROTEIN"/>
    <property type="match status" value="1"/>
</dbReference>
<dbReference type="SUPFAM" id="SSF53850">
    <property type="entry name" value="Periplasmic binding protein-like II"/>
    <property type="match status" value="1"/>
</dbReference>
<reference evidence="3" key="1">
    <citation type="submission" date="2023-07" db="EMBL/GenBank/DDBJ databases">
        <title>30 novel species of actinomycetes from the DSMZ collection.</title>
        <authorList>
            <person name="Nouioui I."/>
        </authorList>
    </citation>
    <scope>NUCLEOTIDE SEQUENCE [LARGE SCALE GENOMIC DNA]</scope>
    <source>
        <strain evidence="3">DSM 41886</strain>
    </source>
</reference>
<evidence type="ECO:0000256" key="1">
    <source>
        <dbReference type="ARBA" id="ARBA00006987"/>
    </source>
</evidence>
<comment type="similarity">
    <text evidence="1">Belongs to the UPF0065 (bug) family.</text>
</comment>
<evidence type="ECO:0000313" key="2">
    <source>
        <dbReference type="EMBL" id="MDT0446508.1"/>
    </source>
</evidence>
<dbReference type="EMBL" id="JAVREV010000020">
    <property type="protein sequence ID" value="MDT0446508.1"/>
    <property type="molecule type" value="Genomic_DNA"/>
</dbReference>